<evidence type="ECO:0000313" key="8">
    <source>
        <dbReference type="EMBL" id="GAA2173737.1"/>
    </source>
</evidence>
<dbReference type="PROSITE" id="PS00512">
    <property type="entry name" value="ALPHA_GALACTOSIDASE"/>
    <property type="match status" value="1"/>
</dbReference>
<dbReference type="PRINTS" id="PR00743">
    <property type="entry name" value="GLHYDRLASE36"/>
</dbReference>
<keyword evidence="9" id="KW-1185">Reference proteome</keyword>
<dbReference type="InterPro" id="IPR031704">
    <property type="entry name" value="Glyco_hydro_36_N"/>
</dbReference>
<dbReference type="InterPro" id="IPR013785">
    <property type="entry name" value="Aldolase_TIM"/>
</dbReference>
<evidence type="ECO:0000256" key="1">
    <source>
        <dbReference type="ARBA" id="ARBA00001255"/>
    </source>
</evidence>
<evidence type="ECO:0000256" key="5">
    <source>
        <dbReference type="PIRNR" id="PIRNR005536"/>
    </source>
</evidence>
<dbReference type="PIRSF" id="PIRSF005536">
    <property type="entry name" value="Agal"/>
    <property type="match status" value="1"/>
</dbReference>
<dbReference type="Proteomes" id="UP001501599">
    <property type="component" value="Unassembled WGS sequence"/>
</dbReference>
<reference evidence="9" key="1">
    <citation type="journal article" date="2019" name="Int. J. Syst. Evol. Microbiol.">
        <title>The Global Catalogue of Microorganisms (GCM) 10K type strain sequencing project: providing services to taxonomists for standard genome sequencing and annotation.</title>
        <authorList>
            <consortium name="The Broad Institute Genomics Platform"/>
            <consortium name="The Broad Institute Genome Sequencing Center for Infectious Disease"/>
            <person name="Wu L."/>
            <person name="Ma J."/>
        </authorList>
    </citation>
    <scope>NUCLEOTIDE SEQUENCE [LARGE SCALE GENOMIC DNA]</scope>
    <source>
        <strain evidence="9">JCM 16026</strain>
    </source>
</reference>
<dbReference type="Gene3D" id="2.60.40.1180">
    <property type="entry name" value="Golgi alpha-mannosidase II"/>
    <property type="match status" value="1"/>
</dbReference>
<dbReference type="Pfam" id="PF16874">
    <property type="entry name" value="Glyco_hydro_36C"/>
    <property type="match status" value="1"/>
</dbReference>
<keyword evidence="3 5" id="KW-0378">Hydrolase</keyword>
<evidence type="ECO:0000256" key="4">
    <source>
        <dbReference type="ARBA" id="ARBA00023295"/>
    </source>
</evidence>
<gene>
    <name evidence="8" type="ORF">GCM10009846_16880</name>
</gene>
<dbReference type="Pfam" id="PF16875">
    <property type="entry name" value="Glyco_hydro_36N"/>
    <property type="match status" value="1"/>
</dbReference>
<dbReference type="Pfam" id="PF02065">
    <property type="entry name" value="Melibiase"/>
    <property type="match status" value="1"/>
</dbReference>
<dbReference type="EMBL" id="BAAAQT010000006">
    <property type="protein sequence ID" value="GAA2173737.1"/>
    <property type="molecule type" value="Genomic_DNA"/>
</dbReference>
<name>A0ABP5MGG0_9MICO</name>
<dbReference type="InterPro" id="IPR031705">
    <property type="entry name" value="Glyco_hydro_36_C"/>
</dbReference>
<organism evidence="8 9">
    <name type="scientific">Agrococcus versicolor</name>
    <dbReference type="NCBI Taxonomy" id="501482"/>
    <lineage>
        <taxon>Bacteria</taxon>
        <taxon>Bacillati</taxon>
        <taxon>Actinomycetota</taxon>
        <taxon>Actinomycetes</taxon>
        <taxon>Micrococcales</taxon>
        <taxon>Microbacteriaceae</taxon>
        <taxon>Agrococcus</taxon>
    </lineage>
</organism>
<dbReference type="InterPro" id="IPR000111">
    <property type="entry name" value="Glyco_hydro_27/36_CS"/>
</dbReference>
<dbReference type="CDD" id="cd14791">
    <property type="entry name" value="GH36"/>
    <property type="match status" value="1"/>
</dbReference>
<comment type="similarity">
    <text evidence="5">Belongs to the glycosyl hydrolase.</text>
</comment>
<evidence type="ECO:0000256" key="3">
    <source>
        <dbReference type="ARBA" id="ARBA00022801"/>
    </source>
</evidence>
<dbReference type="InterPro" id="IPR017853">
    <property type="entry name" value="GH"/>
</dbReference>
<sequence>MMTPIDHEDAVLHLRAGGTSVVLDVAAGRLPAIVHWGQDLGDPSPALLADLAVAARPQRISGGLDRPGRLTLVPQESDGWLATPGLAGHRAGRGFTTALSTTGIDADASSATVHAADERGGLAAEIRLEVTASGVLRSRIRLTNAGDDDYTLDDLHVTLPLPDDADEILDTTGHHLRERAPQRRPLTIGSHVRESRRGRPGADSTLLLAVGTPGFGFERGLVHAVSLAWSGNHRMLAERTVTGESLLAAGELLLPGEVVLASGETYETPWVVASWGDGLTMLSGRIHDDLRARPHHPRRPRPVTLNTWEAVYFDHDLERLTALADRAAAVGVERFVLDDGWFLGRRDDTAGLGDWLVDPIVWPRGLGPLVDHVRGLGMEFGLWVEPEMVNPDSDLAREHPEWLLRGRDDLPVSARQQQVLDLANPDAWTHLRDRLDALLTDHDIAYLKWDHNRDLLEAGDGPGGRARVHDGVVALYALLDDLLARHPGLEIESCASGGARVDLGILERTHRVWTSDTLDPVERLQIQRHTGLVVPPELLGAHLTSPVVHSTGRTVSLELSAGVALLGHLGIEWDLTALDDAGLERIASWVALWRRHRAMLATGRVVHADLADASVDVRGVVAADGAEALVTITQVASSRSHPGARVRIPGLDADRAYRVTTLSPDDAATPGQSPLQWASGVTLTGATLGVVGLRAPALLPQQLALLHLEATT</sequence>
<feature type="domain" description="Glycosyl hydrolase family 36 N-terminal" evidence="7">
    <location>
        <begin position="30"/>
        <end position="260"/>
    </location>
</feature>
<accession>A0ABP5MGG0</accession>
<dbReference type="InterPro" id="IPR038417">
    <property type="entry name" value="Alpga-gal_N_sf"/>
</dbReference>
<evidence type="ECO:0000313" key="9">
    <source>
        <dbReference type="Proteomes" id="UP001501599"/>
    </source>
</evidence>
<protein>
    <recommendedName>
        <fullName evidence="2 5">Alpha-galactosidase</fullName>
        <ecNumber evidence="2 5">3.2.1.22</ecNumber>
    </recommendedName>
</protein>
<evidence type="ECO:0000259" key="6">
    <source>
        <dbReference type="Pfam" id="PF16874"/>
    </source>
</evidence>
<dbReference type="PANTHER" id="PTHR43053:SF3">
    <property type="entry name" value="ALPHA-GALACTOSIDASE C-RELATED"/>
    <property type="match status" value="1"/>
</dbReference>
<dbReference type="SUPFAM" id="SSF51445">
    <property type="entry name" value="(Trans)glycosidases"/>
    <property type="match status" value="1"/>
</dbReference>
<keyword evidence="4 5" id="KW-0326">Glycosidase</keyword>
<dbReference type="PANTHER" id="PTHR43053">
    <property type="entry name" value="GLYCOSIDASE FAMILY 31"/>
    <property type="match status" value="1"/>
</dbReference>
<evidence type="ECO:0000259" key="7">
    <source>
        <dbReference type="Pfam" id="PF16875"/>
    </source>
</evidence>
<dbReference type="Gene3D" id="3.20.20.70">
    <property type="entry name" value="Aldolase class I"/>
    <property type="match status" value="1"/>
</dbReference>
<proteinExistence type="inferred from homology"/>
<dbReference type="InterPro" id="IPR050985">
    <property type="entry name" value="Alpha-glycosidase_related"/>
</dbReference>
<comment type="catalytic activity">
    <reaction evidence="1 5">
        <text>Hydrolysis of terminal, non-reducing alpha-D-galactose residues in alpha-D-galactosides, including galactose oligosaccharides, galactomannans and galactolipids.</text>
        <dbReference type="EC" id="3.2.1.22"/>
    </reaction>
</comment>
<comment type="caution">
    <text evidence="8">The sequence shown here is derived from an EMBL/GenBank/DDBJ whole genome shotgun (WGS) entry which is preliminary data.</text>
</comment>
<dbReference type="RefSeq" id="WP_344342650.1">
    <property type="nucleotide sequence ID" value="NZ_BAAAQT010000006.1"/>
</dbReference>
<dbReference type="InterPro" id="IPR002252">
    <property type="entry name" value="Glyco_hydro_36"/>
</dbReference>
<dbReference type="EC" id="3.2.1.22" evidence="2 5"/>
<dbReference type="InterPro" id="IPR013780">
    <property type="entry name" value="Glyco_hydro_b"/>
</dbReference>
<feature type="domain" description="Glycosyl hydrolase family 36 C-terminal" evidence="6">
    <location>
        <begin position="620"/>
        <end position="696"/>
    </location>
</feature>
<dbReference type="Gene3D" id="2.70.98.60">
    <property type="entry name" value="alpha-galactosidase from lactobacil brevis"/>
    <property type="match status" value="1"/>
</dbReference>
<evidence type="ECO:0000256" key="2">
    <source>
        <dbReference type="ARBA" id="ARBA00012755"/>
    </source>
</evidence>